<evidence type="ECO:0000256" key="1">
    <source>
        <dbReference type="SAM" id="MobiDB-lite"/>
    </source>
</evidence>
<gene>
    <name evidence="3" type="ORF">DFH08DRAFT_909530</name>
</gene>
<dbReference type="EMBL" id="JARIHO010000001">
    <property type="protein sequence ID" value="KAJ7368845.1"/>
    <property type="molecule type" value="Genomic_DNA"/>
</dbReference>
<sequence>MSWAPNETAAQLWNERCIFIGQLIGAIGYGVHLTLFCQCVPALCARKSGRRNRELLIFVFILFALGNIGNATSFLFAQKSFISDRDYPGGPGAYFVEQSTDWSAVVCNSVYIVNTWFQDGILLYRFWAIWSRNYYIAVVPALAFLTSMILSAILIAELLILTALIAGRLLFIRYRLDKLVGARTSTPYVTAMAMLVESTALYSINGLIFLVSYGVNSPSQNLWLPLSIAPLLVILRVARGQTWSGGTADQLTTIQFRKRIPATRTTNPGSTTVLDTFHSGPTNGRVGSHQTWSINRTEGNPSPKSARR</sequence>
<evidence type="ECO:0000256" key="2">
    <source>
        <dbReference type="SAM" id="Phobius"/>
    </source>
</evidence>
<protein>
    <submittedName>
        <fullName evidence="3">Uncharacterized protein</fullName>
    </submittedName>
</protein>
<feature type="region of interest" description="Disordered" evidence="1">
    <location>
        <begin position="262"/>
        <end position="308"/>
    </location>
</feature>
<comment type="caution">
    <text evidence="3">The sequence shown here is derived from an EMBL/GenBank/DDBJ whole genome shotgun (WGS) entry which is preliminary data.</text>
</comment>
<feature type="compositionally biased region" description="Polar residues" evidence="1">
    <location>
        <begin position="288"/>
        <end position="308"/>
    </location>
</feature>
<proteinExistence type="predicted"/>
<organism evidence="3 4">
    <name type="scientific">Mycena albidolilacea</name>
    <dbReference type="NCBI Taxonomy" id="1033008"/>
    <lineage>
        <taxon>Eukaryota</taxon>
        <taxon>Fungi</taxon>
        <taxon>Dikarya</taxon>
        <taxon>Basidiomycota</taxon>
        <taxon>Agaricomycotina</taxon>
        <taxon>Agaricomycetes</taxon>
        <taxon>Agaricomycetidae</taxon>
        <taxon>Agaricales</taxon>
        <taxon>Marasmiineae</taxon>
        <taxon>Mycenaceae</taxon>
        <taxon>Mycena</taxon>
    </lineage>
</organism>
<dbReference type="AlphaFoldDB" id="A0AAD7F7L6"/>
<evidence type="ECO:0000313" key="4">
    <source>
        <dbReference type="Proteomes" id="UP001218218"/>
    </source>
</evidence>
<keyword evidence="2" id="KW-1133">Transmembrane helix</keyword>
<accession>A0AAD7F7L6</accession>
<feature type="compositionally biased region" description="Polar residues" evidence="1">
    <location>
        <begin position="263"/>
        <end position="282"/>
    </location>
</feature>
<reference evidence="3" key="1">
    <citation type="submission" date="2023-03" db="EMBL/GenBank/DDBJ databases">
        <title>Massive genome expansion in bonnet fungi (Mycena s.s.) driven by repeated elements and novel gene families across ecological guilds.</title>
        <authorList>
            <consortium name="Lawrence Berkeley National Laboratory"/>
            <person name="Harder C.B."/>
            <person name="Miyauchi S."/>
            <person name="Viragh M."/>
            <person name="Kuo A."/>
            <person name="Thoen E."/>
            <person name="Andreopoulos B."/>
            <person name="Lu D."/>
            <person name="Skrede I."/>
            <person name="Drula E."/>
            <person name="Henrissat B."/>
            <person name="Morin E."/>
            <person name="Kohler A."/>
            <person name="Barry K."/>
            <person name="LaButti K."/>
            <person name="Morin E."/>
            <person name="Salamov A."/>
            <person name="Lipzen A."/>
            <person name="Mereny Z."/>
            <person name="Hegedus B."/>
            <person name="Baldrian P."/>
            <person name="Stursova M."/>
            <person name="Weitz H."/>
            <person name="Taylor A."/>
            <person name="Grigoriev I.V."/>
            <person name="Nagy L.G."/>
            <person name="Martin F."/>
            <person name="Kauserud H."/>
        </authorList>
    </citation>
    <scope>NUCLEOTIDE SEQUENCE</scope>
    <source>
        <strain evidence="3">CBHHK002</strain>
    </source>
</reference>
<feature type="transmembrane region" description="Helical" evidence="2">
    <location>
        <begin position="188"/>
        <end position="210"/>
    </location>
</feature>
<keyword evidence="2" id="KW-0472">Membrane</keyword>
<feature type="transmembrane region" description="Helical" evidence="2">
    <location>
        <begin position="20"/>
        <end position="43"/>
    </location>
</feature>
<name>A0AAD7F7L6_9AGAR</name>
<keyword evidence="2" id="KW-0812">Transmembrane</keyword>
<keyword evidence="4" id="KW-1185">Reference proteome</keyword>
<evidence type="ECO:0000313" key="3">
    <source>
        <dbReference type="EMBL" id="KAJ7368845.1"/>
    </source>
</evidence>
<feature type="transmembrane region" description="Helical" evidence="2">
    <location>
        <begin position="55"/>
        <end position="77"/>
    </location>
</feature>
<feature type="transmembrane region" description="Helical" evidence="2">
    <location>
        <begin position="134"/>
        <end position="167"/>
    </location>
</feature>
<dbReference type="Proteomes" id="UP001218218">
    <property type="component" value="Unassembled WGS sequence"/>
</dbReference>